<dbReference type="Gene3D" id="3.30.750.24">
    <property type="entry name" value="STAS domain"/>
    <property type="match status" value="1"/>
</dbReference>
<proteinExistence type="predicted"/>
<name>A0A1T3NRR5_9ACTN</name>
<evidence type="ECO:0000313" key="3">
    <source>
        <dbReference type="EMBL" id="OPC79372.1"/>
    </source>
</evidence>
<keyword evidence="4" id="KW-1185">Reference proteome</keyword>
<dbReference type="InterPro" id="IPR002645">
    <property type="entry name" value="STAS_dom"/>
</dbReference>
<evidence type="ECO:0000313" key="4">
    <source>
        <dbReference type="Proteomes" id="UP000190037"/>
    </source>
</evidence>
<dbReference type="GO" id="GO:0043856">
    <property type="term" value="F:anti-sigma factor antagonist activity"/>
    <property type="evidence" value="ECO:0007669"/>
    <property type="project" value="TreeGrafter"/>
</dbReference>
<dbReference type="AlphaFoldDB" id="A0A1T3NRR5"/>
<dbReference type="InterPro" id="IPR058548">
    <property type="entry name" value="MlaB-like_STAS"/>
</dbReference>
<feature type="domain" description="STAS" evidence="2">
    <location>
        <begin position="39"/>
        <end position="115"/>
    </location>
</feature>
<evidence type="ECO:0000256" key="1">
    <source>
        <dbReference type="SAM" id="MobiDB-lite"/>
    </source>
</evidence>
<dbReference type="STRING" id="159449.B4N89_35635"/>
<organism evidence="3 4">
    <name type="scientific">Embleya scabrispora</name>
    <dbReference type="NCBI Taxonomy" id="159449"/>
    <lineage>
        <taxon>Bacteria</taxon>
        <taxon>Bacillati</taxon>
        <taxon>Actinomycetota</taxon>
        <taxon>Actinomycetes</taxon>
        <taxon>Kitasatosporales</taxon>
        <taxon>Streptomycetaceae</taxon>
        <taxon>Embleya</taxon>
    </lineage>
</organism>
<evidence type="ECO:0000259" key="2">
    <source>
        <dbReference type="PROSITE" id="PS50801"/>
    </source>
</evidence>
<dbReference type="PROSITE" id="PS50801">
    <property type="entry name" value="STAS"/>
    <property type="match status" value="1"/>
</dbReference>
<reference evidence="3 4" key="1">
    <citation type="submission" date="2017-03" db="EMBL/GenBank/DDBJ databases">
        <title>Draft genome sequence of Streptomyces scabrisporus NF3, endophyte isolated from Amphipterygium adstringens.</title>
        <authorList>
            <person name="Vazquez M."/>
            <person name="Ceapa C.D."/>
            <person name="Rodriguez Luna D."/>
            <person name="Sanchez Esquivel S."/>
        </authorList>
    </citation>
    <scope>NUCLEOTIDE SEQUENCE [LARGE SCALE GENOMIC DNA]</scope>
    <source>
        <strain evidence="3 4">NF3</strain>
    </source>
</reference>
<dbReference type="PANTHER" id="PTHR33495:SF2">
    <property type="entry name" value="ANTI-SIGMA FACTOR ANTAGONIST TM_1081-RELATED"/>
    <property type="match status" value="1"/>
</dbReference>
<dbReference type="InterPro" id="IPR036513">
    <property type="entry name" value="STAS_dom_sf"/>
</dbReference>
<dbReference type="SUPFAM" id="SSF52091">
    <property type="entry name" value="SpoIIaa-like"/>
    <property type="match status" value="1"/>
</dbReference>
<sequence>MSRRPRRPAPRGGGGSSAPPPRPSRPERYQQPVPASELLRLNVTADREPVLLRVAGEIDVATGPRLCRALGRVLDSGARNVHVDLADVTFCDSTIVHALLHARTRAGARDTTLTLDPGEWARRLLDITGTTHLFTLRRHPEAPRSEPADS</sequence>
<feature type="region of interest" description="Disordered" evidence="1">
    <location>
        <begin position="1"/>
        <end position="33"/>
    </location>
</feature>
<dbReference type="Proteomes" id="UP000190037">
    <property type="component" value="Unassembled WGS sequence"/>
</dbReference>
<dbReference type="CDD" id="cd07043">
    <property type="entry name" value="STAS_anti-anti-sigma_factors"/>
    <property type="match status" value="1"/>
</dbReference>
<accession>A0A1T3NRR5</accession>
<comment type="caution">
    <text evidence="3">The sequence shown here is derived from an EMBL/GenBank/DDBJ whole genome shotgun (WGS) entry which is preliminary data.</text>
</comment>
<dbReference type="PANTHER" id="PTHR33495">
    <property type="entry name" value="ANTI-SIGMA FACTOR ANTAGONIST TM_1081-RELATED-RELATED"/>
    <property type="match status" value="1"/>
</dbReference>
<dbReference type="EMBL" id="MWQN01000002">
    <property type="protein sequence ID" value="OPC79372.1"/>
    <property type="molecule type" value="Genomic_DNA"/>
</dbReference>
<protein>
    <recommendedName>
        <fullName evidence="2">STAS domain-containing protein</fullName>
    </recommendedName>
</protein>
<dbReference type="Pfam" id="PF13466">
    <property type="entry name" value="STAS_2"/>
    <property type="match status" value="1"/>
</dbReference>
<gene>
    <name evidence="3" type="ORF">B4N89_35635</name>
</gene>